<dbReference type="Proteomes" id="UP000623467">
    <property type="component" value="Unassembled WGS sequence"/>
</dbReference>
<dbReference type="GO" id="GO:0004197">
    <property type="term" value="F:cysteine-type endopeptidase activity"/>
    <property type="evidence" value="ECO:0007669"/>
    <property type="project" value="InterPro"/>
</dbReference>
<evidence type="ECO:0000256" key="1">
    <source>
        <dbReference type="ARBA" id="ARBA00009005"/>
    </source>
</evidence>
<feature type="compositionally biased region" description="Polar residues" evidence="2">
    <location>
        <begin position="238"/>
        <end position="254"/>
    </location>
</feature>
<dbReference type="InterPro" id="IPR011600">
    <property type="entry name" value="Pept_C14_caspase"/>
</dbReference>
<dbReference type="GO" id="GO:0006508">
    <property type="term" value="P:proteolysis"/>
    <property type="evidence" value="ECO:0007669"/>
    <property type="project" value="InterPro"/>
</dbReference>
<dbReference type="Pfam" id="PF00656">
    <property type="entry name" value="Peptidase_C14"/>
    <property type="match status" value="1"/>
</dbReference>
<gene>
    <name evidence="4" type="ORF">MSAN_00423800</name>
</gene>
<reference evidence="4" key="1">
    <citation type="submission" date="2020-05" db="EMBL/GenBank/DDBJ databases">
        <title>Mycena genomes resolve the evolution of fungal bioluminescence.</title>
        <authorList>
            <person name="Tsai I.J."/>
        </authorList>
    </citation>
    <scope>NUCLEOTIDE SEQUENCE</scope>
    <source>
        <strain evidence="4">160909Yilan</strain>
    </source>
</reference>
<dbReference type="AlphaFoldDB" id="A0A8H6ZA87"/>
<comment type="similarity">
    <text evidence="1">Belongs to the peptidase C14B family.</text>
</comment>
<dbReference type="OrthoDB" id="3223806at2759"/>
<name>A0A8H6ZA87_9AGAR</name>
<dbReference type="InterPro" id="IPR050452">
    <property type="entry name" value="Metacaspase"/>
</dbReference>
<dbReference type="GO" id="GO:0005737">
    <property type="term" value="C:cytoplasm"/>
    <property type="evidence" value="ECO:0007669"/>
    <property type="project" value="TreeGrafter"/>
</dbReference>
<accession>A0A8H6ZA87</accession>
<feature type="compositionally biased region" description="Polar residues" evidence="2">
    <location>
        <begin position="221"/>
        <end position="231"/>
    </location>
</feature>
<protein>
    <recommendedName>
        <fullName evidence="3">Peptidase C14 caspase domain-containing protein</fullName>
    </recommendedName>
</protein>
<dbReference type="Gene3D" id="3.40.50.12660">
    <property type="match status" value="2"/>
</dbReference>
<dbReference type="EMBL" id="JACAZH010000002">
    <property type="protein sequence ID" value="KAF7375363.1"/>
    <property type="molecule type" value="Genomic_DNA"/>
</dbReference>
<evidence type="ECO:0000313" key="5">
    <source>
        <dbReference type="Proteomes" id="UP000623467"/>
    </source>
</evidence>
<evidence type="ECO:0000259" key="3">
    <source>
        <dbReference type="Pfam" id="PF00656"/>
    </source>
</evidence>
<dbReference type="PANTHER" id="PTHR48104">
    <property type="entry name" value="METACASPASE-4"/>
    <property type="match status" value="1"/>
</dbReference>
<evidence type="ECO:0000256" key="2">
    <source>
        <dbReference type="SAM" id="MobiDB-lite"/>
    </source>
</evidence>
<dbReference type="PANTHER" id="PTHR48104:SF30">
    <property type="entry name" value="METACASPASE-1"/>
    <property type="match status" value="1"/>
</dbReference>
<keyword evidence="5" id="KW-1185">Reference proteome</keyword>
<comment type="caution">
    <text evidence="4">The sequence shown here is derived from an EMBL/GenBank/DDBJ whole genome shotgun (WGS) entry which is preliminary data.</text>
</comment>
<organism evidence="4 5">
    <name type="scientific">Mycena sanguinolenta</name>
    <dbReference type="NCBI Taxonomy" id="230812"/>
    <lineage>
        <taxon>Eukaryota</taxon>
        <taxon>Fungi</taxon>
        <taxon>Dikarya</taxon>
        <taxon>Basidiomycota</taxon>
        <taxon>Agaricomycotina</taxon>
        <taxon>Agaricomycetes</taxon>
        <taxon>Agaricomycetidae</taxon>
        <taxon>Agaricales</taxon>
        <taxon>Marasmiineae</taxon>
        <taxon>Mycenaceae</taxon>
        <taxon>Mycena</taxon>
    </lineage>
</organism>
<sequence length="493" mass="54674">MDSPQPSPCSPQLHLWPRRPKNRINLLPVRDGKQKKAALLIGINGLSAPNTDYHLLHGPHQDVAEMKSLLMKSYEYQEENIQVLVDDGVGNAQPDRRNIMLSIDNLVNGAEPGDKLFFLYSGHTVQVPKPGTDEDDMEGCLIPLDGEDHMIKDNELRSRLVDRLSVGVSLVAVFDSCHSASLLDLEHLRCNRVFVPWLSKRKRKAEEIQNHMMRRLVIPVQTPSRSPTSPTVYRRAGTSPTHIRSPRSSANTLYSPVLSPRQSRHGQSSPTALFRPKLAKLSVAEAHANGIEIGVSASRTSSGGSISSSRLSPKSHIPAPLKLWETNKENISQSSAITSPTLQSALPSAWTPCESPLASFCEGWCRLPHLKGSDMSLCGQENPSPKLPDVISFGSCKDSELSWENEEGVGMTQALIQVLRKNPHPTLKSLVTDVSHILHQLAYDRHRRAKIWKKYRVAHAIKSPGLGSFDTEAFQHPQIASHKPLNMDSKWDI</sequence>
<evidence type="ECO:0000313" key="4">
    <source>
        <dbReference type="EMBL" id="KAF7375363.1"/>
    </source>
</evidence>
<proteinExistence type="inferred from homology"/>
<feature type="domain" description="Peptidase C14 caspase" evidence="3">
    <location>
        <begin position="36"/>
        <end position="443"/>
    </location>
</feature>
<feature type="region of interest" description="Disordered" evidence="2">
    <location>
        <begin position="221"/>
        <end position="270"/>
    </location>
</feature>